<sequence length="161" mass="18016">MPVIVFGVSPRRLYCELRDYRVFITLNDLSQARAAQLGSKSISLLNTAYLGMPVTPSRSAEFHANTWNHNDGTARAKGAFEETVIPYSAKKRHAHLCLTSLISMHIGESRAVNRARSAAGQPPPLGCSSGFWVMCVSTRNGDYRDGSPFQRIIWYFLILFY</sequence>
<keyword evidence="2" id="KW-1185">Reference proteome</keyword>
<organism evidence="1 2">
    <name type="scientific">Atta colombica</name>
    <dbReference type="NCBI Taxonomy" id="520822"/>
    <lineage>
        <taxon>Eukaryota</taxon>
        <taxon>Metazoa</taxon>
        <taxon>Ecdysozoa</taxon>
        <taxon>Arthropoda</taxon>
        <taxon>Hexapoda</taxon>
        <taxon>Insecta</taxon>
        <taxon>Pterygota</taxon>
        <taxon>Neoptera</taxon>
        <taxon>Endopterygota</taxon>
        <taxon>Hymenoptera</taxon>
        <taxon>Apocrita</taxon>
        <taxon>Aculeata</taxon>
        <taxon>Formicoidea</taxon>
        <taxon>Formicidae</taxon>
        <taxon>Myrmicinae</taxon>
        <taxon>Atta</taxon>
    </lineage>
</organism>
<evidence type="ECO:0000313" key="2">
    <source>
        <dbReference type="Proteomes" id="UP000078540"/>
    </source>
</evidence>
<proteinExistence type="predicted"/>
<dbReference type="EMBL" id="KQ976613">
    <property type="protein sequence ID" value="KYM79282.1"/>
    <property type="molecule type" value="Genomic_DNA"/>
</dbReference>
<dbReference type="Proteomes" id="UP000078540">
    <property type="component" value="Unassembled WGS sequence"/>
</dbReference>
<evidence type="ECO:0000313" key="1">
    <source>
        <dbReference type="EMBL" id="KYM79282.1"/>
    </source>
</evidence>
<protein>
    <submittedName>
        <fullName evidence="1">Uncharacterized protein</fullName>
    </submittedName>
</protein>
<accession>A0A151I0C9</accession>
<reference evidence="1 2" key="1">
    <citation type="submission" date="2015-09" db="EMBL/GenBank/DDBJ databases">
        <title>Atta colombica WGS genome.</title>
        <authorList>
            <person name="Nygaard S."/>
            <person name="Hu H."/>
            <person name="Boomsma J."/>
            <person name="Zhang G."/>
        </authorList>
    </citation>
    <scope>NUCLEOTIDE SEQUENCE [LARGE SCALE GENOMIC DNA]</scope>
    <source>
        <strain evidence="1">Treedump-2</strain>
        <tissue evidence="1">Whole body</tissue>
    </source>
</reference>
<name>A0A151I0C9_9HYME</name>
<gene>
    <name evidence="1" type="ORF">ALC53_10264</name>
</gene>
<dbReference type="AlphaFoldDB" id="A0A151I0C9"/>